<dbReference type="Pfam" id="PF22612">
    <property type="entry name" value="GH113"/>
    <property type="match status" value="1"/>
</dbReference>
<dbReference type="STRING" id="642492.Clole_3359"/>
<organism evidence="1 2">
    <name type="scientific">Cellulosilyticum lentocellum (strain ATCC 49066 / DSM 5427 / NCIMB 11756 / RHM5)</name>
    <name type="common">Clostridium lentocellum</name>
    <dbReference type="NCBI Taxonomy" id="642492"/>
    <lineage>
        <taxon>Bacteria</taxon>
        <taxon>Bacillati</taxon>
        <taxon>Bacillota</taxon>
        <taxon>Clostridia</taxon>
        <taxon>Lachnospirales</taxon>
        <taxon>Cellulosilyticaceae</taxon>
        <taxon>Cellulosilyticum</taxon>
    </lineage>
</organism>
<sequence length="315" mass="36792">MMKSLDYIKGVTFGYLTPRGKYATEAAKDSLRKMTEETEANTVVLAITAWQKGPHVEEVLYKGKPIPENLEVKEMIHFAKSLGLRVILKPMVNCMDGTWRAHINFFDMDVPCEPKWSNWFREYTKFILNYAQLAEETQCEMFIIGCELVQSEKRETEWREIIRKIREVYSGLLTYCADKYQEGRVKWWDAVDVISSSAFYPINIWDEQLKRIEQVVKKYEKPFFFAQAGCMSCAGASLIPNDWTLVGELSLEEQACYYQVMFEKCYDQSWIRGFGVCSWNAELYRKELGKQDTSYDLYGKPAADVVKSFYSREIK</sequence>
<dbReference type="HOGENOM" id="CLU_074032_0_0_9"/>
<dbReference type="eggNOG" id="COG2730">
    <property type="taxonomic scope" value="Bacteria"/>
</dbReference>
<dbReference type="AlphaFoldDB" id="F2JR68"/>
<proteinExistence type="predicted"/>
<gene>
    <name evidence="1" type="ordered locus">Clole_3359</name>
</gene>
<dbReference type="KEGG" id="cle:Clole_3359"/>
<evidence type="ECO:0000313" key="1">
    <source>
        <dbReference type="EMBL" id="ADZ85049.1"/>
    </source>
</evidence>
<evidence type="ECO:0008006" key="3">
    <source>
        <dbReference type="Google" id="ProtNLM"/>
    </source>
</evidence>
<accession>F2JR68</accession>
<name>F2JR68_CELLD</name>
<dbReference type="SUPFAM" id="SSF51445">
    <property type="entry name" value="(Trans)glycosidases"/>
    <property type="match status" value="1"/>
</dbReference>
<protein>
    <recommendedName>
        <fullName evidence="3">1,4-beta-xylanase</fullName>
    </recommendedName>
</protein>
<dbReference type="InterPro" id="IPR055151">
    <property type="entry name" value="GH113"/>
</dbReference>
<reference evidence="1 2" key="1">
    <citation type="journal article" date="2011" name="J. Bacteriol.">
        <title>Complete genome sequence of the cellulose-degrading bacterium Cellulosilyticum lentocellum.</title>
        <authorList>
            <consortium name="US DOE Joint Genome Institute"/>
            <person name="Miller D.A."/>
            <person name="Suen G."/>
            <person name="Bruce D."/>
            <person name="Copeland A."/>
            <person name="Cheng J.F."/>
            <person name="Detter C."/>
            <person name="Goodwin L.A."/>
            <person name="Han C.S."/>
            <person name="Hauser L.J."/>
            <person name="Land M.L."/>
            <person name="Lapidus A."/>
            <person name="Lucas S."/>
            <person name="Meincke L."/>
            <person name="Pitluck S."/>
            <person name="Tapia R."/>
            <person name="Teshima H."/>
            <person name="Woyke T."/>
            <person name="Fox B.G."/>
            <person name="Angert E.R."/>
            <person name="Currie C.R."/>
        </authorList>
    </citation>
    <scope>NUCLEOTIDE SEQUENCE [LARGE SCALE GENOMIC DNA]</scope>
    <source>
        <strain evidence="2">ATCC 49066 / DSM 5427 / NCIMB 11756 / RHM5</strain>
    </source>
</reference>
<dbReference type="InterPro" id="IPR017853">
    <property type="entry name" value="GH"/>
</dbReference>
<dbReference type="EMBL" id="CP002582">
    <property type="protein sequence ID" value="ADZ85049.1"/>
    <property type="molecule type" value="Genomic_DNA"/>
</dbReference>
<dbReference type="Proteomes" id="UP000008467">
    <property type="component" value="Chromosome"/>
</dbReference>
<dbReference type="RefSeq" id="WP_013658326.1">
    <property type="nucleotide sequence ID" value="NC_015275.1"/>
</dbReference>
<evidence type="ECO:0000313" key="2">
    <source>
        <dbReference type="Proteomes" id="UP000008467"/>
    </source>
</evidence>
<dbReference type="Gene3D" id="3.20.20.80">
    <property type="entry name" value="Glycosidases"/>
    <property type="match status" value="1"/>
</dbReference>
<keyword evidence="2" id="KW-1185">Reference proteome</keyword>